<keyword evidence="2 3" id="KW-0342">GTP-binding</keyword>
<evidence type="ECO:0000313" key="7">
    <source>
        <dbReference type="Proteomes" id="UP000246569"/>
    </source>
</evidence>
<evidence type="ECO:0000259" key="5">
    <source>
        <dbReference type="PROSITE" id="PS51721"/>
    </source>
</evidence>
<dbReference type="PROSITE" id="PS50936">
    <property type="entry name" value="ENGC_GTPASE"/>
    <property type="match status" value="1"/>
</dbReference>
<dbReference type="CDD" id="cd01854">
    <property type="entry name" value="YjeQ_EngC"/>
    <property type="match status" value="1"/>
</dbReference>
<proteinExistence type="inferred from homology"/>
<dbReference type="GO" id="GO:0005737">
    <property type="term" value="C:cytoplasm"/>
    <property type="evidence" value="ECO:0007669"/>
    <property type="project" value="UniProtKB-SubCell"/>
</dbReference>
<dbReference type="SUPFAM" id="SSF52540">
    <property type="entry name" value="P-loop containing nucleoside triphosphate hydrolases"/>
    <property type="match status" value="1"/>
</dbReference>
<dbReference type="HAMAP" id="MF_01820">
    <property type="entry name" value="GTPase_RsgA"/>
    <property type="match status" value="1"/>
</dbReference>
<keyword evidence="3" id="KW-0690">Ribosome biogenesis</keyword>
<dbReference type="GO" id="GO:0042274">
    <property type="term" value="P:ribosomal small subunit biogenesis"/>
    <property type="evidence" value="ECO:0007669"/>
    <property type="project" value="UniProtKB-UniRule"/>
</dbReference>
<keyword evidence="7" id="KW-1185">Reference proteome</keyword>
<dbReference type="InterPro" id="IPR010914">
    <property type="entry name" value="RsgA_GTPase_dom"/>
</dbReference>
<keyword evidence="1 3" id="KW-0547">Nucleotide-binding</keyword>
<dbReference type="NCBIfam" id="NF008931">
    <property type="entry name" value="PRK12288.1"/>
    <property type="match status" value="1"/>
</dbReference>
<dbReference type="Gene3D" id="1.10.40.50">
    <property type="entry name" value="Probable gtpase engc, domain 3"/>
    <property type="match status" value="1"/>
</dbReference>
<dbReference type="NCBIfam" id="TIGR00157">
    <property type="entry name" value="ribosome small subunit-dependent GTPase A"/>
    <property type="match status" value="1"/>
</dbReference>
<dbReference type="InterPro" id="IPR004881">
    <property type="entry name" value="Ribosome_biogen_GTPase_RsgA"/>
</dbReference>
<sequence length="338" mass="36751">MAGRKLSRQQIERIRELHENRRQRAHDKAARVAEQLLEGELGVAEAGSVVTHHGATLIVEDADGALIRCVARQNLGALCCGDRVLWQRGRDGGGVVVTVEPRRSLLSRPDYSGRLKPVAANIDQVLVVIAPQPDFNEFLIDRYLAAIELIGNVEAGIIINKIDLLDATSRADVDARLATYARIGYTLLPASTRTAQGLAALRERLATRTSILVGQSGVGKSSLINALLPEREILTQALSAATGHGQHTTTATTRYPLPDGGYLIDSPGVRSFELGEIDSSDLDRGFREFAAWLGHCRFSDCSHTVEPGCALLAAIERGELDARRLSAYRQLRAAIPRR</sequence>
<dbReference type="GO" id="GO:0019843">
    <property type="term" value="F:rRNA binding"/>
    <property type="evidence" value="ECO:0007669"/>
    <property type="project" value="UniProtKB-KW"/>
</dbReference>
<dbReference type="GO" id="GO:0046872">
    <property type="term" value="F:metal ion binding"/>
    <property type="evidence" value="ECO:0007669"/>
    <property type="project" value="UniProtKB-KW"/>
</dbReference>
<reference evidence="6 7" key="1">
    <citation type="submission" date="2018-05" db="EMBL/GenBank/DDBJ databases">
        <title>Genomic Encyclopedia of Type Strains, Phase IV (KMG-IV): sequencing the most valuable type-strain genomes for metagenomic binning, comparative biology and taxonomic classification.</title>
        <authorList>
            <person name="Goeker M."/>
        </authorList>
    </citation>
    <scope>NUCLEOTIDE SEQUENCE [LARGE SCALE GENOMIC DNA]</scope>
    <source>
        <strain evidence="6 7">DSM 23606</strain>
    </source>
</reference>
<organism evidence="6 7">
    <name type="scientific">Plasticicumulans acidivorans</name>
    <dbReference type="NCBI Taxonomy" id="886464"/>
    <lineage>
        <taxon>Bacteria</taxon>
        <taxon>Pseudomonadati</taxon>
        <taxon>Pseudomonadota</taxon>
        <taxon>Gammaproteobacteria</taxon>
        <taxon>Candidatus Competibacteraceae</taxon>
        <taxon>Plasticicumulans</taxon>
    </lineage>
</organism>
<accession>A0A317MWL9</accession>
<dbReference type="OrthoDB" id="9809485at2"/>
<feature type="binding site" evidence="3">
    <location>
        <position position="303"/>
    </location>
    <ligand>
        <name>Zn(2+)</name>
        <dbReference type="ChEBI" id="CHEBI:29105"/>
    </ligand>
</feature>
<dbReference type="EMBL" id="QGTJ01000011">
    <property type="protein sequence ID" value="PWV59263.1"/>
    <property type="molecule type" value="Genomic_DNA"/>
</dbReference>
<evidence type="ECO:0000259" key="4">
    <source>
        <dbReference type="PROSITE" id="PS50936"/>
    </source>
</evidence>
<dbReference type="RefSeq" id="WP_110019675.1">
    <property type="nucleotide sequence ID" value="NZ_QGTJ01000011.1"/>
</dbReference>
<feature type="binding site" evidence="3">
    <location>
        <position position="309"/>
    </location>
    <ligand>
        <name>Zn(2+)</name>
        <dbReference type="ChEBI" id="CHEBI:29105"/>
    </ligand>
</feature>
<dbReference type="GO" id="GO:0003924">
    <property type="term" value="F:GTPase activity"/>
    <property type="evidence" value="ECO:0007669"/>
    <property type="project" value="UniProtKB-UniRule"/>
</dbReference>
<keyword evidence="3" id="KW-0694">RNA-binding</keyword>
<evidence type="ECO:0000313" key="6">
    <source>
        <dbReference type="EMBL" id="PWV59263.1"/>
    </source>
</evidence>
<keyword evidence="3" id="KW-0963">Cytoplasm</keyword>
<comment type="similarity">
    <text evidence="3">Belongs to the TRAFAC class YlqF/YawG GTPase family. RsgA subfamily.</text>
</comment>
<comment type="cofactor">
    <cofactor evidence="3">
        <name>Zn(2+)</name>
        <dbReference type="ChEBI" id="CHEBI:29105"/>
    </cofactor>
    <text evidence="3">Binds 1 zinc ion per subunit.</text>
</comment>
<dbReference type="InterPro" id="IPR012340">
    <property type="entry name" value="NA-bd_OB-fold"/>
</dbReference>
<feature type="domain" description="CP-type G" evidence="5">
    <location>
        <begin position="112"/>
        <end position="272"/>
    </location>
</feature>
<dbReference type="EC" id="3.6.1.-" evidence="3"/>
<keyword evidence="3" id="KW-0862">Zinc</keyword>
<dbReference type="Pfam" id="PF03193">
    <property type="entry name" value="RsgA_GTPase"/>
    <property type="match status" value="1"/>
</dbReference>
<dbReference type="InterPro" id="IPR030378">
    <property type="entry name" value="G_CP_dom"/>
</dbReference>
<evidence type="ECO:0000256" key="2">
    <source>
        <dbReference type="ARBA" id="ARBA00023134"/>
    </source>
</evidence>
<feature type="binding site" evidence="3">
    <location>
        <begin position="214"/>
        <end position="222"/>
    </location>
    <ligand>
        <name>GTP</name>
        <dbReference type="ChEBI" id="CHEBI:37565"/>
    </ligand>
</feature>
<dbReference type="AlphaFoldDB" id="A0A317MWL9"/>
<dbReference type="PANTHER" id="PTHR32120">
    <property type="entry name" value="SMALL RIBOSOMAL SUBUNIT BIOGENESIS GTPASE RSGA"/>
    <property type="match status" value="1"/>
</dbReference>
<name>A0A317MWL9_9GAMM</name>
<feature type="binding site" evidence="3">
    <location>
        <position position="296"/>
    </location>
    <ligand>
        <name>Zn(2+)</name>
        <dbReference type="ChEBI" id="CHEBI:29105"/>
    </ligand>
</feature>
<dbReference type="InterPro" id="IPR027417">
    <property type="entry name" value="P-loop_NTPase"/>
</dbReference>
<gene>
    <name evidence="3" type="primary">rsgA</name>
    <name evidence="6" type="ORF">C7443_11131</name>
</gene>
<keyword evidence="3" id="KW-0479">Metal-binding</keyword>
<feature type="binding site" evidence="3">
    <location>
        <position position="301"/>
    </location>
    <ligand>
        <name>Zn(2+)</name>
        <dbReference type="ChEBI" id="CHEBI:29105"/>
    </ligand>
</feature>
<evidence type="ECO:0000256" key="3">
    <source>
        <dbReference type="HAMAP-Rule" id="MF_01820"/>
    </source>
</evidence>
<keyword evidence="3" id="KW-0699">rRNA-binding</keyword>
<comment type="function">
    <text evidence="3">One of several proteins that assist in the late maturation steps of the functional core of the 30S ribosomal subunit. Helps release RbfA from mature subunits. May play a role in the assembly of ribosomal proteins into the subunit. Circularly permuted GTPase that catalyzes slow GTP hydrolysis, GTPase activity is stimulated by the 30S ribosomal subunit.</text>
</comment>
<dbReference type="Proteomes" id="UP000246569">
    <property type="component" value="Unassembled WGS sequence"/>
</dbReference>
<comment type="caution">
    <text evidence="6">The sequence shown here is derived from an EMBL/GenBank/DDBJ whole genome shotgun (WGS) entry which is preliminary data.</text>
</comment>
<feature type="binding site" evidence="3">
    <location>
        <begin position="160"/>
        <end position="163"/>
    </location>
    <ligand>
        <name>GTP</name>
        <dbReference type="ChEBI" id="CHEBI:37565"/>
    </ligand>
</feature>
<keyword evidence="3" id="KW-0378">Hydrolase</keyword>
<comment type="subcellular location">
    <subcellularLocation>
        <location evidence="3">Cytoplasm</location>
    </subcellularLocation>
</comment>
<dbReference type="GO" id="GO:0005525">
    <property type="term" value="F:GTP binding"/>
    <property type="evidence" value="ECO:0007669"/>
    <property type="project" value="UniProtKB-UniRule"/>
</dbReference>
<protein>
    <recommendedName>
        <fullName evidence="3">Small ribosomal subunit biogenesis GTPase RsgA</fullName>
        <ecNumber evidence="3">3.6.1.-</ecNumber>
    </recommendedName>
</protein>
<comment type="subunit">
    <text evidence="3">Monomer. Associates with 30S ribosomal subunit, binds 16S rRNA.</text>
</comment>
<dbReference type="Gene3D" id="2.40.50.140">
    <property type="entry name" value="Nucleic acid-binding proteins"/>
    <property type="match status" value="1"/>
</dbReference>
<dbReference type="PROSITE" id="PS51721">
    <property type="entry name" value="G_CP"/>
    <property type="match status" value="1"/>
</dbReference>
<dbReference type="Gene3D" id="3.40.50.300">
    <property type="entry name" value="P-loop containing nucleotide triphosphate hydrolases"/>
    <property type="match status" value="1"/>
</dbReference>
<evidence type="ECO:0000256" key="1">
    <source>
        <dbReference type="ARBA" id="ARBA00022741"/>
    </source>
</evidence>
<feature type="domain" description="EngC GTPase" evidence="4">
    <location>
        <begin position="120"/>
        <end position="270"/>
    </location>
</feature>
<dbReference type="PANTHER" id="PTHR32120:SF11">
    <property type="entry name" value="SMALL RIBOSOMAL SUBUNIT BIOGENESIS GTPASE RSGA 1, MITOCHONDRIAL-RELATED"/>
    <property type="match status" value="1"/>
</dbReference>